<dbReference type="InterPro" id="IPR013783">
    <property type="entry name" value="Ig-like_fold"/>
</dbReference>
<dbReference type="RefSeq" id="WP_204964440.1">
    <property type="nucleotide sequence ID" value="NZ_BAAAUR010000004.1"/>
</dbReference>
<dbReference type="SUPFAM" id="SSF101596">
    <property type="entry name" value="Dextranase, N-terminal domain"/>
    <property type="match status" value="1"/>
</dbReference>
<dbReference type="Gene3D" id="2.60.40.1190">
    <property type="match status" value="1"/>
</dbReference>
<dbReference type="Pfam" id="PF03718">
    <property type="entry name" value="Glyco_hydro_49"/>
    <property type="match status" value="1"/>
</dbReference>
<dbReference type="InterPro" id="IPR035953">
    <property type="entry name" value="Dextranase_N-ter"/>
</dbReference>
<evidence type="ECO:0000259" key="4">
    <source>
        <dbReference type="Pfam" id="PF17433"/>
    </source>
</evidence>
<keyword evidence="1" id="KW-0732">Signal</keyword>
<feature type="domain" description="Glycoside hydrolase family 49 N-terminal" evidence="4">
    <location>
        <begin position="57"/>
        <end position="240"/>
    </location>
</feature>
<dbReference type="Pfam" id="PF17433">
    <property type="entry name" value="Glyco_hydro_49N"/>
    <property type="match status" value="1"/>
</dbReference>
<accession>A0A9W6M5N4</accession>
<organism evidence="5 6">
    <name type="scientific">Microbacterium dextranolyticum</name>
    <dbReference type="NCBI Taxonomy" id="36806"/>
    <lineage>
        <taxon>Bacteria</taxon>
        <taxon>Bacillati</taxon>
        <taxon>Actinomycetota</taxon>
        <taxon>Actinomycetes</taxon>
        <taxon>Micrococcales</taxon>
        <taxon>Microbacteriaceae</taxon>
        <taxon>Microbacterium</taxon>
    </lineage>
</organism>
<dbReference type="InterPro" id="IPR023226">
    <property type="entry name" value="Glyco_hydro_49_N_dom"/>
</dbReference>
<keyword evidence="6" id="KW-1185">Reference proteome</keyword>
<dbReference type="InterPro" id="IPR014756">
    <property type="entry name" value="Ig_E-set"/>
</dbReference>
<comment type="caution">
    <text evidence="5">The sequence shown here is derived from an EMBL/GenBank/DDBJ whole genome shotgun (WGS) entry which is preliminary data.</text>
</comment>
<dbReference type="InterPro" id="IPR019248">
    <property type="entry name" value="Glucodextran_C"/>
</dbReference>
<dbReference type="InterPro" id="IPR005192">
    <property type="entry name" value="Glyco_hydro_49_C"/>
</dbReference>
<evidence type="ECO:0008006" key="7">
    <source>
        <dbReference type="Google" id="ProtNLM"/>
    </source>
</evidence>
<proteinExistence type="predicted"/>
<dbReference type="InterPro" id="IPR012334">
    <property type="entry name" value="Pectin_lyas_fold"/>
</dbReference>
<dbReference type="Pfam" id="PF09985">
    <property type="entry name" value="Glucodextran_C"/>
    <property type="match status" value="1"/>
</dbReference>
<feature type="domain" description="Glycoside hydrolase family 49 C-terminal" evidence="2">
    <location>
        <begin position="516"/>
        <end position="642"/>
    </location>
</feature>
<reference evidence="5" key="1">
    <citation type="journal article" date="2014" name="Int. J. Syst. Evol. Microbiol.">
        <title>Complete genome sequence of Corynebacterium casei LMG S-19264T (=DSM 44701T), isolated from a smear-ripened cheese.</title>
        <authorList>
            <consortium name="US DOE Joint Genome Institute (JGI-PGF)"/>
            <person name="Walter F."/>
            <person name="Albersmeier A."/>
            <person name="Kalinowski J."/>
            <person name="Ruckert C."/>
        </authorList>
    </citation>
    <scope>NUCLEOTIDE SEQUENCE</scope>
    <source>
        <strain evidence="5">VKM Ac-1940</strain>
    </source>
</reference>
<feature type="chain" id="PRO_5040841888" description="Dextranase" evidence="1">
    <location>
        <begin position="31"/>
        <end position="984"/>
    </location>
</feature>
<dbReference type="SUPFAM" id="SSF49344">
    <property type="entry name" value="CBD9-like"/>
    <property type="match status" value="1"/>
</dbReference>
<dbReference type="Gene3D" id="2.160.20.10">
    <property type="entry name" value="Single-stranded right-handed beta-helix, Pectin lyase-like"/>
    <property type="match status" value="1"/>
</dbReference>
<gene>
    <name evidence="5" type="ORF">GCM10017591_10440</name>
</gene>
<dbReference type="InterPro" id="IPR041402">
    <property type="entry name" value="B_solenoid_dext"/>
</dbReference>
<dbReference type="GO" id="GO:0005975">
    <property type="term" value="P:carbohydrate metabolic process"/>
    <property type="evidence" value="ECO:0007669"/>
    <property type="project" value="UniProtKB-ARBA"/>
</dbReference>
<name>A0A9W6M5N4_9MICO</name>
<feature type="signal peptide" evidence="1">
    <location>
        <begin position="1"/>
        <end position="30"/>
    </location>
</feature>
<dbReference type="AlphaFoldDB" id="A0A9W6M5N4"/>
<dbReference type="Gene3D" id="2.60.350.10">
    <property type="entry name" value="Dextranase, N-terminal"/>
    <property type="match status" value="1"/>
</dbReference>
<protein>
    <recommendedName>
        <fullName evidence="7">Dextranase</fullName>
    </recommendedName>
</protein>
<feature type="domain" description="Glucodextranase-like C-terminal" evidence="3">
    <location>
        <begin position="737"/>
        <end position="911"/>
    </location>
</feature>
<evidence type="ECO:0000313" key="6">
    <source>
        <dbReference type="Proteomes" id="UP001142291"/>
    </source>
</evidence>
<dbReference type="SUPFAM" id="SSF81296">
    <property type="entry name" value="E set domains"/>
    <property type="match status" value="1"/>
</dbReference>
<dbReference type="EMBL" id="BSER01000007">
    <property type="protein sequence ID" value="GLJ94982.1"/>
    <property type="molecule type" value="Genomic_DNA"/>
</dbReference>
<dbReference type="GO" id="GO:0004553">
    <property type="term" value="F:hydrolase activity, hydrolyzing O-glycosyl compounds"/>
    <property type="evidence" value="ECO:0007669"/>
    <property type="project" value="InterPro"/>
</dbReference>
<dbReference type="Gene3D" id="2.60.40.10">
    <property type="entry name" value="Immunoglobulins"/>
    <property type="match status" value="1"/>
</dbReference>
<sequence length="984" mass="103696">MSGTRITLVGMAIAVAIVGSALSPGASASAAPGGSGAVAPLAPRAALGQTVSGPVDSDALTTWDHANATATTGPVGGDVVRRSPYYSAAVATASDESAAHRSFVYMNVPRNGNGKVGYSGQDGAEFAADNDLSMSWTSFEYAQDVWVTVTLETSQPITSADDVIIRPSSLSWEKQVVDSSSIRVKVPYSPQGYRFSVEFAPQQMKVYSAAADGALTTSAQGNRFVEEEPRNAMLVFANPKLTTDERTRTVPTEADGTIYRPQPGPVTNLDSIDADIVYFAPGTYYMGSGYRASLPNRVRWIYIAPGAYVKGAFSFPGSDSVSQYKVTGRGVLSGEQYVYEADTTQPGYTHSTGSNCHGSCVKMLQLSASPYTNQTLDLEGVTVNAPPYHSFVVYSFQNGVEVEPQNFRMDVSNYKQVGSWYWQTDGIELYPHGTMRDTFFHANDDVLKLYHSDLDIRRTVIWKNENGPVFQWGWGPRSIDGVSVSDTDVIHNRMGWNDVKFNTCVFNSSSAWQDMGSTSYADPGQTVKNMTFTGTRVEGAVNCGLRVFAQSNTENIRIDGFAVDAWNQLDPPAQASTFVAHANASGQKVQLGDEMTDRRGLLLHDYTVGGVPVVKAGSSANWGVGQLGRLAFGADVDANWNATATPPSPPQLTVDTPTDASVLTSRSIVVSGRTNAPAVAVHIDGVSSVAVVSGGVFRASVVVPVGRHSVEVVATGASGLTSRVQRSVVAFGDLVGSLSDPAGDDHGPGGYAYPSDAAFNPGSLDLTGLGVYRDGDVVRFVVSTAGQIQNPWGGQGMSTQRVNIYLQDGSSSTVTALLPGTNTFARGAWSRAIVADGRFADTPFGAGVFNASGARVSSVQWDVDPAGAIEVSVPVSALGGIDLGSVGYQVSMLSSTEPGEGVGNVRPVYSAACGAGVGCPGFVGQYRGSGGAGQFTDAVASRDTDTTDSNAFDLITGNEDQSVVMDWTHGPVIAPYLPLDTARR</sequence>
<dbReference type="InterPro" id="IPR041274">
    <property type="entry name" value="IPU_b_solenoid"/>
</dbReference>
<dbReference type="Pfam" id="PF18783">
    <property type="entry name" value="IPU_b_solenoid"/>
    <property type="match status" value="1"/>
</dbReference>
<evidence type="ECO:0000259" key="2">
    <source>
        <dbReference type="Pfam" id="PF03718"/>
    </source>
</evidence>
<evidence type="ECO:0000256" key="1">
    <source>
        <dbReference type="SAM" id="SignalP"/>
    </source>
</evidence>
<reference evidence="5" key="2">
    <citation type="submission" date="2023-01" db="EMBL/GenBank/DDBJ databases">
        <authorList>
            <person name="Sun Q."/>
            <person name="Evtushenko L."/>
        </authorList>
    </citation>
    <scope>NUCLEOTIDE SEQUENCE</scope>
    <source>
        <strain evidence="5">VKM Ac-1940</strain>
    </source>
</reference>
<evidence type="ECO:0000259" key="3">
    <source>
        <dbReference type="Pfam" id="PF09985"/>
    </source>
</evidence>
<dbReference type="Proteomes" id="UP001142291">
    <property type="component" value="Unassembled WGS sequence"/>
</dbReference>
<dbReference type="InterPro" id="IPR011050">
    <property type="entry name" value="Pectin_lyase_fold/virulence"/>
</dbReference>
<dbReference type="Pfam" id="PF18841">
    <property type="entry name" value="B_solenoid_dext"/>
    <property type="match status" value="1"/>
</dbReference>
<evidence type="ECO:0000313" key="5">
    <source>
        <dbReference type="EMBL" id="GLJ94982.1"/>
    </source>
</evidence>
<dbReference type="SUPFAM" id="SSF51126">
    <property type="entry name" value="Pectin lyase-like"/>
    <property type="match status" value="1"/>
</dbReference>